<dbReference type="InterPro" id="IPR020013">
    <property type="entry name" value="Flagellar_FlgE/F/G"/>
</dbReference>
<dbReference type="PANTHER" id="PTHR30435">
    <property type="entry name" value="FLAGELLAR PROTEIN"/>
    <property type="match status" value="1"/>
</dbReference>
<evidence type="ECO:0000256" key="1">
    <source>
        <dbReference type="ARBA" id="ARBA00004117"/>
    </source>
</evidence>
<feature type="domain" description="Flagellar basal-body/hook protein C-terminal" evidence="7">
    <location>
        <begin position="448"/>
        <end position="492"/>
    </location>
</feature>
<dbReference type="GO" id="GO:0005829">
    <property type="term" value="C:cytosol"/>
    <property type="evidence" value="ECO:0007669"/>
    <property type="project" value="TreeGrafter"/>
</dbReference>
<protein>
    <recommendedName>
        <fullName evidence="3 5">Flagellar hook protein FlgE</fullName>
    </recommendedName>
</protein>
<dbReference type="PANTHER" id="PTHR30435:SF1">
    <property type="entry name" value="FLAGELLAR HOOK PROTEIN FLGE"/>
    <property type="match status" value="1"/>
</dbReference>
<dbReference type="InterPro" id="IPR053967">
    <property type="entry name" value="LlgE_F_G-like_D1"/>
</dbReference>
<dbReference type="PROSITE" id="PS00588">
    <property type="entry name" value="FLAGELLA_BB_ROD"/>
    <property type="match status" value="1"/>
</dbReference>
<dbReference type="InterPro" id="IPR037925">
    <property type="entry name" value="FlgE/F/G-like"/>
</dbReference>
<feature type="domain" description="Flagellar basal body rod protein N-terminal" evidence="6">
    <location>
        <begin position="6"/>
        <end position="31"/>
    </location>
</feature>
<accession>A0A4R6MUH1</accession>
<dbReference type="SUPFAM" id="SSF117143">
    <property type="entry name" value="Flagellar hook protein flgE"/>
    <property type="match status" value="1"/>
</dbReference>
<dbReference type="Pfam" id="PF06429">
    <property type="entry name" value="Flg_bbr_C"/>
    <property type="match status" value="1"/>
</dbReference>
<dbReference type="Gene3D" id="2.60.98.20">
    <property type="entry name" value="Flagellar hook protein FlgE"/>
    <property type="match status" value="1"/>
</dbReference>
<dbReference type="EMBL" id="SNXE01000012">
    <property type="protein sequence ID" value="TDP05026.1"/>
    <property type="molecule type" value="Genomic_DNA"/>
</dbReference>
<dbReference type="InterPro" id="IPR037058">
    <property type="entry name" value="Falgellar_hook_FlgE_sf"/>
</dbReference>
<dbReference type="NCBIfam" id="TIGR03506">
    <property type="entry name" value="FlgEFG_subfam"/>
    <property type="match status" value="1"/>
</dbReference>
<dbReference type="Pfam" id="PF07559">
    <property type="entry name" value="FlgE_D2"/>
    <property type="match status" value="1"/>
</dbReference>
<keyword evidence="10" id="KW-0966">Cell projection</keyword>
<keyword evidence="11" id="KW-1185">Reference proteome</keyword>
<dbReference type="GO" id="GO:0071978">
    <property type="term" value="P:bacterial-type flagellum-dependent swarming motility"/>
    <property type="evidence" value="ECO:0007669"/>
    <property type="project" value="TreeGrafter"/>
</dbReference>
<dbReference type="AlphaFoldDB" id="A0A4R6MUH1"/>
<name>A0A4R6MUH1_9BURK</name>
<keyword evidence="4 5" id="KW-0975">Bacterial flagellum</keyword>
<dbReference type="RefSeq" id="WP_133605367.1">
    <property type="nucleotide sequence ID" value="NZ_JAUFPJ010000014.1"/>
</dbReference>
<dbReference type="GO" id="GO:0009424">
    <property type="term" value="C:bacterial-type flagellum hook"/>
    <property type="evidence" value="ECO:0007669"/>
    <property type="project" value="TreeGrafter"/>
</dbReference>
<comment type="caution">
    <text evidence="10">The sequence shown here is derived from an EMBL/GenBank/DDBJ whole genome shotgun (WGS) entry which is preliminary data.</text>
</comment>
<evidence type="ECO:0000313" key="11">
    <source>
        <dbReference type="Proteomes" id="UP000295357"/>
    </source>
</evidence>
<dbReference type="InterPro" id="IPR001444">
    <property type="entry name" value="Flag_bb_rod_N"/>
</dbReference>
<evidence type="ECO:0000313" key="10">
    <source>
        <dbReference type="EMBL" id="TDP05026.1"/>
    </source>
</evidence>
<dbReference type="InterPro" id="IPR011491">
    <property type="entry name" value="FlgE_D2"/>
</dbReference>
<dbReference type="OrthoDB" id="8578401at2"/>
<evidence type="ECO:0000256" key="4">
    <source>
        <dbReference type="ARBA" id="ARBA00023143"/>
    </source>
</evidence>
<organism evidence="10 11">
    <name type="scientific">Roseateles asaccharophilus</name>
    <dbReference type="NCBI Taxonomy" id="582607"/>
    <lineage>
        <taxon>Bacteria</taxon>
        <taxon>Pseudomonadati</taxon>
        <taxon>Pseudomonadota</taxon>
        <taxon>Betaproteobacteria</taxon>
        <taxon>Burkholderiales</taxon>
        <taxon>Sphaerotilaceae</taxon>
        <taxon>Roseateles</taxon>
    </lineage>
</organism>
<dbReference type="InterPro" id="IPR019776">
    <property type="entry name" value="Flagellar_basal_body_rod_CS"/>
</dbReference>
<dbReference type="Pfam" id="PF00460">
    <property type="entry name" value="Flg_bb_rod"/>
    <property type="match status" value="1"/>
</dbReference>
<keyword evidence="10" id="KW-0969">Cilium</keyword>
<feature type="domain" description="Flagellar hook protein FlgE/F/G-like D1" evidence="9">
    <location>
        <begin position="83"/>
        <end position="125"/>
    </location>
</feature>
<evidence type="ECO:0000259" key="9">
    <source>
        <dbReference type="Pfam" id="PF22692"/>
    </source>
</evidence>
<keyword evidence="10" id="KW-0282">Flagellum</keyword>
<dbReference type="InterPro" id="IPR010930">
    <property type="entry name" value="Flg_bb/hook_C_dom"/>
</dbReference>
<dbReference type="GO" id="GO:0009425">
    <property type="term" value="C:bacterial-type flagellum basal body"/>
    <property type="evidence" value="ECO:0007669"/>
    <property type="project" value="UniProtKB-SubCell"/>
</dbReference>
<gene>
    <name evidence="10" type="ORF">DFR39_11258</name>
</gene>
<dbReference type="Pfam" id="PF22692">
    <property type="entry name" value="LlgE_F_G_D1"/>
    <property type="match status" value="1"/>
</dbReference>
<sequence length="493" mass="51971">MSFQQGLSGLNASSKNLEIIGNNIANANTFGSKASRAEFADLYAASLSGAGTSSVGIGTKLSTVAQQFTQGNITITENPMDLAINGGGFFQLSDGKNPTFYSRNGQFKVDKQGFIVNNDNLKLLGYSADGTGAIKQGLAQPLQLPTKGIDPQATSTVKMEFNLDSREKGSAPYTQPDPSQPNYKVDVLPPKIQFADNTTYNKATSYTAYDQKGQPIAVTMYFQRANPPMLQDPLTNKWVADPNGDTVWNIYVTANGTPVQQDAQGNITTSTTDANGNYATTTPFTRIVFGPKGGVPKSTDADGNALQLDDIALILPPGVNAGGAPTLRVPYDDPANPAPPDPVTGKLPHIALDFSQVSLNGSSFAVTDLSQNGYAPGQLTGIQVEKNGIVTARYSNGQSKAAGQIELSTFRNNQGLQPLGGNIWARSNASGEPVSGVPGDGNLGVLSPGSLEESNVDLTGELVNMVTAQRVYQANAQTIKTLNDVLQTLVNLR</sequence>
<comment type="subcellular location">
    <subcellularLocation>
        <location evidence="1 5">Bacterial flagellum basal body</location>
    </subcellularLocation>
</comment>
<evidence type="ECO:0000259" key="8">
    <source>
        <dbReference type="Pfam" id="PF07559"/>
    </source>
</evidence>
<evidence type="ECO:0000259" key="7">
    <source>
        <dbReference type="Pfam" id="PF06429"/>
    </source>
</evidence>
<evidence type="ECO:0000256" key="5">
    <source>
        <dbReference type="RuleBase" id="RU362116"/>
    </source>
</evidence>
<comment type="function">
    <text evidence="5">A flexible structure which links the flagellar filament to the drive apparatus in the basal body.</text>
</comment>
<dbReference type="NCBIfam" id="NF004238">
    <property type="entry name" value="PRK05682.1-1"/>
    <property type="match status" value="1"/>
</dbReference>
<dbReference type="Proteomes" id="UP000295357">
    <property type="component" value="Unassembled WGS sequence"/>
</dbReference>
<evidence type="ECO:0000259" key="6">
    <source>
        <dbReference type="Pfam" id="PF00460"/>
    </source>
</evidence>
<reference evidence="10 11" key="1">
    <citation type="submission" date="2019-03" db="EMBL/GenBank/DDBJ databases">
        <title>Genomic Encyclopedia of Type Strains, Phase IV (KMG-IV): sequencing the most valuable type-strain genomes for metagenomic binning, comparative biology and taxonomic classification.</title>
        <authorList>
            <person name="Goeker M."/>
        </authorList>
    </citation>
    <scope>NUCLEOTIDE SEQUENCE [LARGE SCALE GENOMIC DNA]</scope>
    <source>
        <strain evidence="10 11">DSM 25082</strain>
    </source>
</reference>
<evidence type="ECO:0000256" key="3">
    <source>
        <dbReference type="ARBA" id="ARBA00019015"/>
    </source>
</evidence>
<evidence type="ECO:0000256" key="2">
    <source>
        <dbReference type="ARBA" id="ARBA00009677"/>
    </source>
</evidence>
<feature type="domain" description="Flagellar hook protein FlgE D2" evidence="8">
    <location>
        <begin position="189"/>
        <end position="374"/>
    </location>
</feature>
<comment type="similarity">
    <text evidence="2 5">Belongs to the flagella basal body rod proteins family.</text>
</comment>
<proteinExistence type="inferred from homology"/>